<dbReference type="RefSeq" id="WP_011438602.1">
    <property type="nucleotide sequence ID" value="NC_007777.1"/>
</dbReference>
<evidence type="ECO:0000256" key="1">
    <source>
        <dbReference type="SAM" id="MobiDB-lite"/>
    </source>
</evidence>
<accession>Q2J549</accession>
<reference evidence="2 3" key="1">
    <citation type="journal article" date="2007" name="Genome Res.">
        <title>Genome characteristics of facultatively symbiotic Frankia sp. strains reflect host range and host plant biogeography.</title>
        <authorList>
            <person name="Normand P."/>
            <person name="Lapierre P."/>
            <person name="Tisa L.S."/>
            <person name="Gogarten J.P."/>
            <person name="Alloisio N."/>
            <person name="Bagnarol E."/>
            <person name="Bassi C.A."/>
            <person name="Berry A.M."/>
            <person name="Bickhart D.M."/>
            <person name="Choisne N."/>
            <person name="Couloux A."/>
            <person name="Cournoyer B."/>
            <person name="Cruveiller S."/>
            <person name="Daubin V."/>
            <person name="Demange N."/>
            <person name="Francino M.P."/>
            <person name="Goltsman E."/>
            <person name="Huang Y."/>
            <person name="Kopp O.R."/>
            <person name="Labarre L."/>
            <person name="Lapidus A."/>
            <person name="Lavire C."/>
            <person name="Marechal J."/>
            <person name="Martinez M."/>
            <person name="Mastronunzio J.E."/>
            <person name="Mullin B.C."/>
            <person name="Niemann J."/>
            <person name="Pujic P."/>
            <person name="Rawnsley T."/>
            <person name="Rouy Z."/>
            <person name="Schenowitz C."/>
            <person name="Sellstedt A."/>
            <person name="Tavares F."/>
            <person name="Tomkins J.P."/>
            <person name="Vallenet D."/>
            <person name="Valverde C."/>
            <person name="Wall L.G."/>
            <person name="Wang Y."/>
            <person name="Medigue C."/>
            <person name="Benson D.R."/>
        </authorList>
    </citation>
    <scope>NUCLEOTIDE SEQUENCE [LARGE SCALE GENOMIC DNA]</scope>
    <source>
        <strain evidence="3">DSM 45818 / CECT 9043 / CcI3</strain>
    </source>
</reference>
<proteinExistence type="predicted"/>
<feature type="region of interest" description="Disordered" evidence="1">
    <location>
        <begin position="88"/>
        <end position="107"/>
    </location>
</feature>
<sequence>MRIVLPPAAGWSRAEDRWCPMAKAGSHLINIDDLDASLTTLGGVEAYGTALVTAAGPRGTPSRAFGGCAPRPGGVTAAAVTFLENARHRTLSATSRPGGPGGPGETT</sequence>
<dbReference type="KEGG" id="fra:Francci3_4247"/>
<evidence type="ECO:0000313" key="3">
    <source>
        <dbReference type="Proteomes" id="UP000001937"/>
    </source>
</evidence>
<feature type="compositionally biased region" description="Gly residues" evidence="1">
    <location>
        <begin position="98"/>
        <end position="107"/>
    </location>
</feature>
<evidence type="ECO:0000313" key="2">
    <source>
        <dbReference type="EMBL" id="ABD13593.1"/>
    </source>
</evidence>
<dbReference type="HOGENOM" id="CLU_2206203_0_0_11"/>
<name>Q2J549_FRACC</name>
<dbReference type="EMBL" id="CP000249">
    <property type="protein sequence ID" value="ABD13593.1"/>
    <property type="molecule type" value="Genomic_DNA"/>
</dbReference>
<keyword evidence="3" id="KW-1185">Reference proteome</keyword>
<dbReference type="Proteomes" id="UP000001937">
    <property type="component" value="Chromosome"/>
</dbReference>
<protein>
    <submittedName>
        <fullName evidence="2">Uncharacterized protein</fullName>
    </submittedName>
</protein>
<dbReference type="AlphaFoldDB" id="Q2J549"/>
<organism evidence="2 3">
    <name type="scientific">Frankia casuarinae (strain DSM 45818 / CECT 9043 / HFP020203 / CcI3)</name>
    <dbReference type="NCBI Taxonomy" id="106370"/>
    <lineage>
        <taxon>Bacteria</taxon>
        <taxon>Bacillati</taxon>
        <taxon>Actinomycetota</taxon>
        <taxon>Actinomycetes</taxon>
        <taxon>Frankiales</taxon>
        <taxon>Frankiaceae</taxon>
        <taxon>Frankia</taxon>
    </lineage>
</organism>
<dbReference type="STRING" id="106370.Francci3_4247"/>
<gene>
    <name evidence="2" type="ordered locus">Francci3_4247</name>
</gene>